<feature type="compositionally biased region" description="Polar residues" evidence="1">
    <location>
        <begin position="123"/>
        <end position="136"/>
    </location>
</feature>
<protein>
    <submittedName>
        <fullName evidence="2">Uncharacterized protein</fullName>
    </submittedName>
</protein>
<dbReference type="Proteomes" id="UP000729402">
    <property type="component" value="Unassembled WGS sequence"/>
</dbReference>
<dbReference type="AlphaFoldDB" id="A0A8J5VN56"/>
<proteinExistence type="predicted"/>
<feature type="compositionally biased region" description="Low complexity" evidence="1">
    <location>
        <begin position="165"/>
        <end position="179"/>
    </location>
</feature>
<comment type="caution">
    <text evidence="2">The sequence shown here is derived from an EMBL/GenBank/DDBJ whole genome shotgun (WGS) entry which is preliminary data.</text>
</comment>
<feature type="compositionally biased region" description="Low complexity" evidence="1">
    <location>
        <begin position="59"/>
        <end position="81"/>
    </location>
</feature>
<keyword evidence="3" id="KW-1185">Reference proteome</keyword>
<dbReference type="EMBL" id="JAAALK010000285">
    <property type="protein sequence ID" value="KAG8064636.1"/>
    <property type="molecule type" value="Genomic_DNA"/>
</dbReference>
<name>A0A8J5VN56_ZIZPA</name>
<sequence length="189" mass="20128">MYSRPTRTFHAHKLQTPAPSSTPFPSDFAVKTRTETPPPPSALAVLPLAAPPSRRPLDRAAPSVPPSSGSRRPLRPAVLRIAPPPPSRRPRLRRPVDCAAPSVPTSLPPSSRHSLDRAAPSVLPSSGSRRPSVLTSPPSPSCGLRRPQHLDGWTEGTQTTPVFLGSGPSCDSWSPSSCCARFSREPHGP</sequence>
<accession>A0A8J5VN56</accession>
<reference evidence="2" key="2">
    <citation type="submission" date="2021-02" db="EMBL/GenBank/DDBJ databases">
        <authorList>
            <person name="Kimball J.A."/>
            <person name="Haas M.W."/>
            <person name="Macchietto M."/>
            <person name="Kono T."/>
            <person name="Duquette J."/>
            <person name="Shao M."/>
        </authorList>
    </citation>
    <scope>NUCLEOTIDE SEQUENCE</scope>
    <source>
        <tissue evidence="2">Fresh leaf tissue</tissue>
    </source>
</reference>
<feature type="compositionally biased region" description="Polar residues" evidence="1">
    <location>
        <begin position="103"/>
        <end position="112"/>
    </location>
</feature>
<organism evidence="2 3">
    <name type="scientific">Zizania palustris</name>
    <name type="common">Northern wild rice</name>
    <dbReference type="NCBI Taxonomy" id="103762"/>
    <lineage>
        <taxon>Eukaryota</taxon>
        <taxon>Viridiplantae</taxon>
        <taxon>Streptophyta</taxon>
        <taxon>Embryophyta</taxon>
        <taxon>Tracheophyta</taxon>
        <taxon>Spermatophyta</taxon>
        <taxon>Magnoliopsida</taxon>
        <taxon>Liliopsida</taxon>
        <taxon>Poales</taxon>
        <taxon>Poaceae</taxon>
        <taxon>BOP clade</taxon>
        <taxon>Oryzoideae</taxon>
        <taxon>Oryzeae</taxon>
        <taxon>Zizaniinae</taxon>
        <taxon>Zizania</taxon>
    </lineage>
</organism>
<gene>
    <name evidence="2" type="ORF">GUJ93_ZPchr0004g39844</name>
</gene>
<evidence type="ECO:0000313" key="2">
    <source>
        <dbReference type="EMBL" id="KAG8064636.1"/>
    </source>
</evidence>
<evidence type="ECO:0000256" key="1">
    <source>
        <dbReference type="SAM" id="MobiDB-lite"/>
    </source>
</evidence>
<feature type="region of interest" description="Disordered" evidence="1">
    <location>
        <begin position="1"/>
        <end position="189"/>
    </location>
</feature>
<reference evidence="2" key="1">
    <citation type="journal article" date="2021" name="bioRxiv">
        <title>Whole Genome Assembly and Annotation of Northern Wild Rice, Zizania palustris L., Supports a Whole Genome Duplication in the Zizania Genus.</title>
        <authorList>
            <person name="Haas M."/>
            <person name="Kono T."/>
            <person name="Macchietto M."/>
            <person name="Millas R."/>
            <person name="McGilp L."/>
            <person name="Shao M."/>
            <person name="Duquette J."/>
            <person name="Hirsch C.N."/>
            <person name="Kimball J."/>
        </authorList>
    </citation>
    <scope>NUCLEOTIDE SEQUENCE</scope>
    <source>
        <tissue evidence="2">Fresh leaf tissue</tissue>
    </source>
</reference>
<evidence type="ECO:0000313" key="3">
    <source>
        <dbReference type="Proteomes" id="UP000729402"/>
    </source>
</evidence>